<keyword evidence="6 7" id="KW-0998">Cell outer membrane</keyword>
<dbReference type="SUPFAM" id="SSF56935">
    <property type="entry name" value="Porins"/>
    <property type="match status" value="1"/>
</dbReference>
<gene>
    <name evidence="9" type="ORF">CLV51_103526</name>
</gene>
<dbReference type="EMBL" id="PYAW01000003">
    <property type="protein sequence ID" value="PSL46545.1"/>
    <property type="molecule type" value="Genomic_DNA"/>
</dbReference>
<accession>A0A2P8HK15</accession>
<dbReference type="InterPro" id="IPR023996">
    <property type="entry name" value="TonB-dep_OMP_SusC/RagA"/>
</dbReference>
<dbReference type="PROSITE" id="PS52016">
    <property type="entry name" value="TONB_DEPENDENT_REC_3"/>
    <property type="match status" value="1"/>
</dbReference>
<evidence type="ECO:0000256" key="4">
    <source>
        <dbReference type="ARBA" id="ARBA00022692"/>
    </source>
</evidence>
<evidence type="ECO:0000259" key="8">
    <source>
        <dbReference type="Pfam" id="PF07715"/>
    </source>
</evidence>
<dbReference type="InterPro" id="IPR023997">
    <property type="entry name" value="TonB-dep_OMP_SusC/RagA_CS"/>
</dbReference>
<dbReference type="NCBIfam" id="TIGR04057">
    <property type="entry name" value="SusC_RagA_signa"/>
    <property type="match status" value="1"/>
</dbReference>
<dbReference type="Proteomes" id="UP000240971">
    <property type="component" value="Unassembled WGS sequence"/>
</dbReference>
<dbReference type="NCBIfam" id="TIGR04056">
    <property type="entry name" value="OMP_RagA_SusC"/>
    <property type="match status" value="1"/>
</dbReference>
<dbReference type="Gene3D" id="3.55.50.30">
    <property type="match status" value="1"/>
</dbReference>
<keyword evidence="3 7" id="KW-1134">Transmembrane beta strand</keyword>
<dbReference type="Pfam" id="PF07715">
    <property type="entry name" value="Plug"/>
    <property type="match status" value="1"/>
</dbReference>
<dbReference type="Pfam" id="PF13715">
    <property type="entry name" value="CarbopepD_reg_2"/>
    <property type="match status" value="1"/>
</dbReference>
<dbReference type="Gene3D" id="2.40.170.20">
    <property type="entry name" value="TonB-dependent receptor, beta-barrel domain"/>
    <property type="match status" value="1"/>
</dbReference>
<dbReference type="InterPro" id="IPR008969">
    <property type="entry name" value="CarboxyPept-like_regulatory"/>
</dbReference>
<keyword evidence="2 7" id="KW-0813">Transport</keyword>
<dbReference type="Gene3D" id="2.170.130.10">
    <property type="entry name" value="TonB-dependent receptor, plug domain"/>
    <property type="match status" value="1"/>
</dbReference>
<dbReference type="InterPro" id="IPR039426">
    <property type="entry name" value="TonB-dep_rcpt-like"/>
</dbReference>
<comment type="similarity">
    <text evidence="7">Belongs to the TonB-dependent receptor family.</text>
</comment>
<dbReference type="InterPro" id="IPR036942">
    <property type="entry name" value="Beta-barrel_TonB_sf"/>
</dbReference>
<organism evidence="9 10">
    <name type="scientific">Chitinophaga niastensis</name>
    <dbReference type="NCBI Taxonomy" id="536980"/>
    <lineage>
        <taxon>Bacteria</taxon>
        <taxon>Pseudomonadati</taxon>
        <taxon>Bacteroidota</taxon>
        <taxon>Chitinophagia</taxon>
        <taxon>Chitinophagales</taxon>
        <taxon>Chitinophagaceae</taxon>
        <taxon>Chitinophaga</taxon>
    </lineage>
</organism>
<dbReference type="InterPro" id="IPR012910">
    <property type="entry name" value="Plug_dom"/>
</dbReference>
<reference evidence="9 10" key="1">
    <citation type="submission" date="2018-03" db="EMBL/GenBank/DDBJ databases">
        <title>Genomic Encyclopedia of Archaeal and Bacterial Type Strains, Phase II (KMG-II): from individual species to whole genera.</title>
        <authorList>
            <person name="Goeker M."/>
        </authorList>
    </citation>
    <scope>NUCLEOTIDE SEQUENCE [LARGE SCALE GENOMIC DNA]</scope>
    <source>
        <strain evidence="9 10">DSM 24859</strain>
    </source>
</reference>
<evidence type="ECO:0000313" key="9">
    <source>
        <dbReference type="EMBL" id="PSL46545.1"/>
    </source>
</evidence>
<evidence type="ECO:0000256" key="1">
    <source>
        <dbReference type="ARBA" id="ARBA00004571"/>
    </source>
</evidence>
<evidence type="ECO:0000256" key="3">
    <source>
        <dbReference type="ARBA" id="ARBA00022452"/>
    </source>
</evidence>
<dbReference type="InterPro" id="IPR037066">
    <property type="entry name" value="Plug_dom_sf"/>
</dbReference>
<dbReference type="SUPFAM" id="SSF49464">
    <property type="entry name" value="Carboxypeptidase regulatory domain-like"/>
    <property type="match status" value="1"/>
</dbReference>
<comment type="caution">
    <text evidence="9">The sequence shown here is derived from an EMBL/GenBank/DDBJ whole genome shotgun (WGS) entry which is preliminary data.</text>
</comment>
<feature type="domain" description="TonB-dependent receptor plug" evidence="8">
    <location>
        <begin position="221"/>
        <end position="353"/>
    </location>
</feature>
<name>A0A2P8HK15_CHINA</name>
<evidence type="ECO:0000256" key="7">
    <source>
        <dbReference type="PROSITE-ProRule" id="PRU01360"/>
    </source>
</evidence>
<keyword evidence="5 7" id="KW-0472">Membrane</keyword>
<dbReference type="RefSeq" id="WP_106529322.1">
    <property type="nucleotide sequence ID" value="NZ_PYAW01000003.1"/>
</dbReference>
<proteinExistence type="inferred from homology"/>
<keyword evidence="4 7" id="KW-0812">Transmembrane</keyword>
<sequence length="1195" mass="131662">MKRSLGLPSVKRVMQGYAMRLLLLSLLLVSNIVVAQEPSVLDKKVSYQASKLPLTTVLKEIRSLTNVRFTYNTDLIRRQPAVTVSLKQGTLEELLKLILANTKLQFSVDMGGIVIYPDKPQPNTSDDLSIVVTGQVRSANDEPLEGATVQALSSKEGTVTLADGMFSLVVKEKEQLRVSLVGMKTVYVTAKKVTLLSIKMDTAAQVIQEVVVNGYQKIDARMSTAAVFKLTAAEILQPGASSVDKMLQGKVPGLMIINNSGGVNAKPTIRMRGTSTFVGNASPLWVIDGVVRPDPVDLSSTLLNNVVSDAQNGNYALIGNAVSGLNPYDVESITFLKDAAATAIYGVRAANGVIMVTTKKGKAGPMQVSYNTDLSFEARPSYNNLNLMNSKERVALSRQLAEDGTIYRNDNGFTERVSYEGLLQSLHAREITEDQFKTGVSKLETRNQDWFKLLFRNAMSMTHAISLSGGAGKTTYYASLSYADRKGAAKLDGLKRYTADISIHSELGKKLSVDVQLMGNYNKSQGYYSTVNPLSYALQTARIIDKDDFYPVKASGINIIKPLPAPLTFNMLNELAQTENSASTRSAMANISLTYKIASGWIFHNTTNAITDASDAMTAAYEQSYFIGIQRGWNYGVVPTDKMKNISQMANGGLATLINQNAVTVSTRNMVEYNTSFFKERDLFNFTAGNEISSAQSKGVSSTEPGYYPDRGQSFYANDLSRHYYSQHNITNTTTNTVSYFSTAAYSLNNKYVLSATIRTDGSNRFGQFSNSKFLPNYGLSAKWNAGNETWLQNSRQVSGLQFRASYGTQGNVVNAVGPNLIASYTGADAINQVTGEPSLTIKSLPYPDLRWEKTYQWNIGTDISFFERRVNLSVDYYAKKSVDLITNRIIPFEYGMNDMYKNAGTVLNRGWELALTIEAIRRKNTNLSFTFQNSKNYNQVAADEYSNAYPSYFTGGALTPGKPISGFYSYAYNGLNHNTGIPTFKNLDNQKSALDPTRFLVYSGQTQPLLHGSFASSFRYKSLSVTANFYYSVGASRRLNSLIVKNDYNGVPNPLANVSKDLIDRWRKPGDETTTNIPVVKELSPITDKIWIPYGLENQVTGLGVSPYVAYNQSDFRVVNSSFVRCNYLNFSYLIPPVLCKRAGVRSMTAGLSVNNLFTITSKKLKGQDPEIDGVGTTALPITRQYAMSLRVDF</sequence>
<protein>
    <submittedName>
        <fullName evidence="9">TonB-linked SusC/RagA family outer membrane protein</fullName>
    </submittedName>
</protein>
<comment type="subcellular location">
    <subcellularLocation>
        <location evidence="1 7">Cell outer membrane</location>
        <topology evidence="1 7">Multi-pass membrane protein</topology>
    </subcellularLocation>
</comment>
<dbReference type="AlphaFoldDB" id="A0A2P8HK15"/>
<dbReference type="GO" id="GO:0009279">
    <property type="term" value="C:cell outer membrane"/>
    <property type="evidence" value="ECO:0007669"/>
    <property type="project" value="UniProtKB-SubCell"/>
</dbReference>
<evidence type="ECO:0000256" key="6">
    <source>
        <dbReference type="ARBA" id="ARBA00023237"/>
    </source>
</evidence>
<keyword evidence="10" id="KW-1185">Reference proteome</keyword>
<evidence type="ECO:0000256" key="2">
    <source>
        <dbReference type="ARBA" id="ARBA00022448"/>
    </source>
</evidence>
<evidence type="ECO:0000256" key="5">
    <source>
        <dbReference type="ARBA" id="ARBA00023136"/>
    </source>
</evidence>
<evidence type="ECO:0000313" key="10">
    <source>
        <dbReference type="Proteomes" id="UP000240971"/>
    </source>
</evidence>
<dbReference type="OrthoDB" id="9768177at2"/>